<reference evidence="10 11" key="1">
    <citation type="submission" date="2024-11" db="EMBL/GenBank/DDBJ databases">
        <title>First Report of Moraxella oculi in Brazil in an Infectious Bovine Keratoconjunctivitis Outbreak.</title>
        <authorList>
            <person name="Carvalho C.V."/>
            <person name="Domingues R."/>
            <person name="Coutinho C."/>
            <person name="Honorio N.T.B.S."/>
            <person name="Faza D.R.L.R."/>
            <person name="Carvalho W.A."/>
            <person name="Machado A.B.F."/>
            <person name="Martins M.F."/>
            <person name="Gaspar E.B."/>
        </authorList>
    </citation>
    <scope>NUCLEOTIDE SEQUENCE [LARGE SCALE GENOMIC DNA]</scope>
    <source>
        <strain evidence="10 11">2117LE</strain>
    </source>
</reference>
<proteinExistence type="predicted"/>
<evidence type="ECO:0000256" key="6">
    <source>
        <dbReference type="ARBA" id="ARBA00023010"/>
    </source>
</evidence>
<evidence type="ECO:0000256" key="7">
    <source>
        <dbReference type="ARBA" id="ARBA00023136"/>
    </source>
</evidence>
<keyword evidence="4" id="KW-0653">Protein transport</keyword>
<evidence type="ECO:0000256" key="4">
    <source>
        <dbReference type="ARBA" id="ARBA00022927"/>
    </source>
</evidence>
<keyword evidence="5 9" id="KW-1133">Transmembrane helix</keyword>
<evidence type="ECO:0000256" key="2">
    <source>
        <dbReference type="ARBA" id="ARBA00022448"/>
    </source>
</evidence>
<comment type="subcellular location">
    <subcellularLocation>
        <location evidence="1">Membrane</location>
        <topology evidence="1">Single-pass membrane protein</topology>
    </subcellularLocation>
</comment>
<dbReference type="PRINTS" id="PR01506">
    <property type="entry name" value="TATBPROTEIN"/>
</dbReference>
<sequence>MLNLGFFELTLFGIIALIVLGPEKLLTTARTLGKWYANIRQMSARLKSEFVSELQLLEVTDELKGELAKMREAEAKMKAHMTELERRIQQNKSMLISNENQAATDEQETIAHATNNDLDNHHGQHITLEAALNIPMTDRWFLLSNHDKKRRLPNAPFLPNHQADPLLSTPLTPLNQPIIKTP</sequence>
<evidence type="ECO:0000256" key="9">
    <source>
        <dbReference type="SAM" id="Phobius"/>
    </source>
</evidence>
<evidence type="ECO:0000256" key="3">
    <source>
        <dbReference type="ARBA" id="ARBA00022692"/>
    </source>
</evidence>
<dbReference type="Proteomes" id="UP001624684">
    <property type="component" value="Unassembled WGS sequence"/>
</dbReference>
<dbReference type="RefSeq" id="WP_407069251.1">
    <property type="nucleotide sequence ID" value="NZ_JBJJXE010000010.1"/>
</dbReference>
<feature type="transmembrane region" description="Helical" evidence="9">
    <location>
        <begin position="6"/>
        <end position="26"/>
    </location>
</feature>
<keyword evidence="2" id="KW-0813">Transport</keyword>
<dbReference type="Gene3D" id="1.20.5.3310">
    <property type="match status" value="1"/>
</dbReference>
<evidence type="ECO:0000256" key="5">
    <source>
        <dbReference type="ARBA" id="ARBA00022989"/>
    </source>
</evidence>
<keyword evidence="8" id="KW-0175">Coiled coil</keyword>
<name>A0ABW8U808_9GAMM</name>
<keyword evidence="11" id="KW-1185">Reference proteome</keyword>
<evidence type="ECO:0000313" key="11">
    <source>
        <dbReference type="Proteomes" id="UP001624684"/>
    </source>
</evidence>
<keyword evidence="3 9" id="KW-0812">Transmembrane</keyword>
<dbReference type="EMBL" id="JBJJXE010000010">
    <property type="protein sequence ID" value="MFL1732695.1"/>
    <property type="molecule type" value="Genomic_DNA"/>
</dbReference>
<dbReference type="PANTHER" id="PTHR33162">
    <property type="entry name" value="SEC-INDEPENDENT PROTEIN TRANSLOCASE PROTEIN TATA, CHLOROPLASTIC"/>
    <property type="match status" value="1"/>
</dbReference>
<dbReference type="InterPro" id="IPR003369">
    <property type="entry name" value="TatA/B/E"/>
</dbReference>
<feature type="coiled-coil region" evidence="8">
    <location>
        <begin position="56"/>
        <end position="90"/>
    </location>
</feature>
<keyword evidence="6" id="KW-0811">Translocation</keyword>
<dbReference type="PANTHER" id="PTHR33162:SF1">
    <property type="entry name" value="SEC-INDEPENDENT PROTEIN TRANSLOCASE PROTEIN TATA, CHLOROPLASTIC"/>
    <property type="match status" value="1"/>
</dbReference>
<protein>
    <submittedName>
        <fullName evidence="10">Preprotein translocase subunit TatA</fullName>
    </submittedName>
</protein>
<comment type="caution">
    <text evidence="10">The sequence shown here is derived from an EMBL/GenBank/DDBJ whole genome shotgun (WGS) entry which is preliminary data.</text>
</comment>
<evidence type="ECO:0000313" key="10">
    <source>
        <dbReference type="EMBL" id="MFL1732695.1"/>
    </source>
</evidence>
<organism evidence="10 11">
    <name type="scientific">Moraxella oculi</name>
    <dbReference type="NCBI Taxonomy" id="2940516"/>
    <lineage>
        <taxon>Bacteria</taxon>
        <taxon>Pseudomonadati</taxon>
        <taxon>Pseudomonadota</taxon>
        <taxon>Gammaproteobacteria</taxon>
        <taxon>Moraxellales</taxon>
        <taxon>Moraxellaceae</taxon>
        <taxon>Moraxella</taxon>
    </lineage>
</organism>
<dbReference type="Pfam" id="PF02416">
    <property type="entry name" value="TatA_B_E"/>
    <property type="match status" value="1"/>
</dbReference>
<evidence type="ECO:0000256" key="8">
    <source>
        <dbReference type="SAM" id="Coils"/>
    </source>
</evidence>
<keyword evidence="7 9" id="KW-0472">Membrane</keyword>
<accession>A0ABW8U808</accession>
<gene>
    <name evidence="10" type="ORF">ACJHVH_06775</name>
</gene>
<evidence type="ECO:0000256" key="1">
    <source>
        <dbReference type="ARBA" id="ARBA00004167"/>
    </source>
</evidence>